<evidence type="ECO:0000256" key="2">
    <source>
        <dbReference type="ARBA" id="ARBA00007639"/>
    </source>
</evidence>
<evidence type="ECO:0000256" key="6">
    <source>
        <dbReference type="ARBA" id="ARBA00022764"/>
    </source>
</evidence>
<comment type="caution">
    <text evidence="11">The sequence shown here is derived from an EMBL/GenBank/DDBJ whole genome shotgun (WGS) entry which is preliminary data.</text>
</comment>
<dbReference type="Gene3D" id="3.40.50.2300">
    <property type="match status" value="2"/>
</dbReference>
<keyword evidence="5 9" id="KW-0732">Signal</keyword>
<protein>
    <recommendedName>
        <fullName evidence="8">D-xylose-binding periplasmic protein</fullName>
    </recommendedName>
</protein>
<evidence type="ECO:0000256" key="7">
    <source>
        <dbReference type="ARBA" id="ARBA00054884"/>
    </source>
</evidence>
<organism evidence="11">
    <name type="scientific">Burkholderia cenocepacia</name>
    <dbReference type="NCBI Taxonomy" id="95486"/>
    <lineage>
        <taxon>Bacteria</taxon>
        <taxon>Pseudomonadati</taxon>
        <taxon>Pseudomonadota</taxon>
        <taxon>Betaproteobacteria</taxon>
        <taxon>Burkholderiales</taxon>
        <taxon>Burkholderiaceae</taxon>
        <taxon>Burkholderia</taxon>
        <taxon>Burkholderia cepacia complex</taxon>
    </lineage>
</organism>
<keyword evidence="4" id="KW-0762">Sugar transport</keyword>
<name>A0A071M291_9BURK</name>
<comment type="similarity">
    <text evidence="2">Belongs to the bacterial solute-binding protein 2 family.</text>
</comment>
<dbReference type="NCBIfam" id="TIGR02634">
    <property type="entry name" value="xylF"/>
    <property type="match status" value="1"/>
</dbReference>
<dbReference type="FunFam" id="3.40.50.2300:FF:000078">
    <property type="entry name" value="D-xylose ABC transporter substrate-binding protein"/>
    <property type="match status" value="1"/>
</dbReference>
<dbReference type="CDD" id="cd19991">
    <property type="entry name" value="PBP1_ABC_xylose_binding"/>
    <property type="match status" value="1"/>
</dbReference>
<evidence type="ECO:0000313" key="11">
    <source>
        <dbReference type="EMBL" id="KEA54933.1"/>
    </source>
</evidence>
<comment type="function">
    <text evidence="7">Involved in the high-affinity D-xylose membrane transport system. Binds with high affinity to xylose.</text>
</comment>
<dbReference type="InterPro" id="IPR050555">
    <property type="entry name" value="Bact_Solute-Bind_Prot2"/>
</dbReference>
<dbReference type="SUPFAM" id="SSF53822">
    <property type="entry name" value="Periplasmic binding protein-like I"/>
    <property type="match status" value="1"/>
</dbReference>
<dbReference type="OrthoDB" id="9773673at2"/>
<dbReference type="PROSITE" id="PS51318">
    <property type="entry name" value="TAT"/>
    <property type="match status" value="1"/>
</dbReference>
<sequence>MKSVKRRTVLNALAGAAALAVFALGAPLAHASKDKPEIGFCIDDLRVERWSRDRDYFVAAATKLGAKVSVQSADASEERQISQIENLISRGVDVIVIVPFNSKTLGNVVAEARKAGIKVVSYDRLILDADVDAYISFDNEKVGELQAQGVVDAKPKGNYFLLGGAPTDNNAKMLREGQLKVLKPAIDRGDIKVVGQQWVPEWSASTALRIVEDALTANNNRIDAIVASNDGTAGGAIQALAAQHLAGKVPVSGQDADLAAVKRVIAGTQTMTVYKPLKLIASEAAKLAVDLAKGTKPAFNAQYDNGRKKVDTVLLQPTLLTKRNVDVVVKDGFYTQAQLASQ</sequence>
<feature type="domain" description="Periplasmic binding protein" evidence="10">
    <location>
        <begin position="45"/>
        <end position="296"/>
    </location>
</feature>
<dbReference type="GO" id="GO:0030288">
    <property type="term" value="C:outer membrane-bounded periplasmic space"/>
    <property type="evidence" value="ECO:0007669"/>
    <property type="project" value="TreeGrafter"/>
</dbReference>
<evidence type="ECO:0000256" key="3">
    <source>
        <dbReference type="ARBA" id="ARBA00022448"/>
    </source>
</evidence>
<dbReference type="PANTHER" id="PTHR30036:SF1">
    <property type="entry name" value="D-XYLOSE-BINDING PERIPLASMIC PROTEIN"/>
    <property type="match status" value="1"/>
</dbReference>
<evidence type="ECO:0000256" key="8">
    <source>
        <dbReference type="ARBA" id="ARBA00071234"/>
    </source>
</evidence>
<feature type="signal peptide" evidence="9">
    <location>
        <begin position="1"/>
        <end position="31"/>
    </location>
</feature>
<gene>
    <name evidence="11" type="ORF">DT99_35035</name>
</gene>
<accession>A0A071M291</accession>
<evidence type="ECO:0000256" key="5">
    <source>
        <dbReference type="ARBA" id="ARBA00022729"/>
    </source>
</evidence>
<keyword evidence="3" id="KW-0813">Transport</keyword>
<dbReference type="InterPro" id="IPR025997">
    <property type="entry name" value="SBP_2_dom"/>
</dbReference>
<dbReference type="InterPro" id="IPR013456">
    <property type="entry name" value="XylF"/>
</dbReference>
<evidence type="ECO:0000256" key="1">
    <source>
        <dbReference type="ARBA" id="ARBA00004418"/>
    </source>
</evidence>
<evidence type="ECO:0000256" key="4">
    <source>
        <dbReference type="ARBA" id="ARBA00022597"/>
    </source>
</evidence>
<dbReference type="PANTHER" id="PTHR30036">
    <property type="entry name" value="D-XYLOSE-BINDING PERIPLASMIC PROTEIN"/>
    <property type="match status" value="1"/>
</dbReference>
<dbReference type="Pfam" id="PF13407">
    <property type="entry name" value="Peripla_BP_4"/>
    <property type="match status" value="1"/>
</dbReference>
<dbReference type="InterPro" id="IPR028082">
    <property type="entry name" value="Peripla_BP_I"/>
</dbReference>
<dbReference type="InterPro" id="IPR006311">
    <property type="entry name" value="TAT_signal"/>
</dbReference>
<comment type="subcellular location">
    <subcellularLocation>
        <location evidence="1">Periplasm</location>
    </subcellularLocation>
</comment>
<proteinExistence type="inferred from homology"/>
<dbReference type="EMBL" id="JJOA01000076">
    <property type="protein sequence ID" value="KEA54933.1"/>
    <property type="molecule type" value="Genomic_DNA"/>
</dbReference>
<dbReference type="AlphaFoldDB" id="A0A071M291"/>
<evidence type="ECO:0000256" key="9">
    <source>
        <dbReference type="SAM" id="SignalP"/>
    </source>
</evidence>
<dbReference type="GO" id="GO:0015753">
    <property type="term" value="P:D-xylose transmembrane transport"/>
    <property type="evidence" value="ECO:0007669"/>
    <property type="project" value="InterPro"/>
</dbReference>
<feature type="chain" id="PRO_5001677391" description="D-xylose-binding periplasmic protein" evidence="9">
    <location>
        <begin position="32"/>
        <end position="342"/>
    </location>
</feature>
<keyword evidence="6" id="KW-0574">Periplasm</keyword>
<reference evidence="11" key="1">
    <citation type="submission" date="2014-04" db="EMBL/GenBank/DDBJ databases">
        <title>In planta biocontrol of soil-borne Fusarium wilt of banana through a plant endophytic bacterium, Burkholderia cenocepacia 869T2.</title>
        <authorList>
            <person name="Ho Y.-N."/>
            <person name="Chiang H.-M."/>
            <person name="Chao C.-P."/>
            <person name="Su C.-C."/>
            <person name="Hsu H.-F."/>
            <person name="Guo C.-T."/>
            <person name="Hsieh J.-L."/>
            <person name="Huang C.-C."/>
        </authorList>
    </citation>
    <scope>NUCLEOTIDE SEQUENCE [LARGE SCALE GENOMIC DNA]</scope>
    <source>
        <strain evidence="11">869T2</strain>
    </source>
</reference>
<evidence type="ECO:0000259" key="10">
    <source>
        <dbReference type="Pfam" id="PF13407"/>
    </source>
</evidence>
<dbReference type="GO" id="GO:0048029">
    <property type="term" value="F:monosaccharide binding"/>
    <property type="evidence" value="ECO:0007669"/>
    <property type="project" value="InterPro"/>
</dbReference>